<evidence type="ECO:0000313" key="2">
    <source>
        <dbReference type="EMBL" id="KAJ0409671.1"/>
    </source>
</evidence>
<gene>
    <name evidence="2" type="ORF">P43SY_008543</name>
</gene>
<evidence type="ECO:0000256" key="1">
    <source>
        <dbReference type="SAM" id="MobiDB-lite"/>
    </source>
</evidence>
<protein>
    <recommendedName>
        <fullName evidence="4">LicD family protein</fullName>
    </recommendedName>
</protein>
<accession>A0AAD5LTV5</accession>
<keyword evidence="3" id="KW-1185">Reference proteome</keyword>
<comment type="caution">
    <text evidence="2">The sequence shown here is derived from an EMBL/GenBank/DDBJ whole genome shotgun (WGS) entry which is preliminary data.</text>
</comment>
<dbReference type="InterPro" id="IPR052613">
    <property type="entry name" value="LicD_transferase"/>
</dbReference>
<proteinExistence type="predicted"/>
<evidence type="ECO:0008006" key="4">
    <source>
        <dbReference type="Google" id="ProtNLM"/>
    </source>
</evidence>
<dbReference type="PANTHER" id="PTHR13627">
    <property type="entry name" value="FUKUTIN RELATED PROTEIN"/>
    <property type="match status" value="1"/>
</dbReference>
<feature type="region of interest" description="Disordered" evidence="1">
    <location>
        <begin position="344"/>
        <end position="371"/>
    </location>
</feature>
<dbReference type="PANTHER" id="PTHR13627:SF33">
    <property type="entry name" value="LICD FAMILY PROTEIN"/>
    <property type="match status" value="1"/>
</dbReference>
<dbReference type="Proteomes" id="UP001209570">
    <property type="component" value="Unassembled WGS sequence"/>
</dbReference>
<organism evidence="2 3">
    <name type="scientific">Pythium insidiosum</name>
    <name type="common">Pythiosis disease agent</name>
    <dbReference type="NCBI Taxonomy" id="114742"/>
    <lineage>
        <taxon>Eukaryota</taxon>
        <taxon>Sar</taxon>
        <taxon>Stramenopiles</taxon>
        <taxon>Oomycota</taxon>
        <taxon>Peronosporomycetes</taxon>
        <taxon>Pythiales</taxon>
        <taxon>Pythiaceae</taxon>
        <taxon>Pythium</taxon>
    </lineage>
</organism>
<name>A0AAD5LTV5_PYTIN</name>
<dbReference type="AlphaFoldDB" id="A0AAD5LTV5"/>
<evidence type="ECO:0000313" key="3">
    <source>
        <dbReference type="Proteomes" id="UP001209570"/>
    </source>
</evidence>
<reference evidence="2" key="1">
    <citation type="submission" date="2021-12" db="EMBL/GenBank/DDBJ databases">
        <title>Prjna785345.</title>
        <authorList>
            <person name="Rujirawat T."/>
            <person name="Krajaejun T."/>
        </authorList>
    </citation>
    <scope>NUCLEOTIDE SEQUENCE</scope>
    <source>
        <strain evidence="2">Pi057C3</strain>
    </source>
</reference>
<sequence>MHIVHARAALPLLTSVLLLALGLVVLIAGHNALTRRVRTSIRSRLPCSLPSVGARDAVGRSTHPFFERLRRETVRAPVVAAQHRFLCDAQRRWLGDWTYCLPMSGRTDEPLCAQPDRMDLISADGSFCAGSVLHMLLLDVYEELRACGGRPALLFGSLLGAVRNGSIIPFTEDVDLGYRVDGGLRLRVLQDALWRKGYHLFRDGVLRVCVAPTHPLAGRLYDPSLVVHRRSSRHVPYADLYRMWPSGRRDGWRIQGTRSARVIRSDKFEPYRTVAVNGERLETLADPVDFLEDEYGPDWRVPLRRDQVPRGAALPAQAPAFAPPDAPMPTQSLEPVEALDAASIGRAAALDAEDQEMQETRRPESPASTIA</sequence>
<dbReference type="EMBL" id="JAKCXM010000003">
    <property type="protein sequence ID" value="KAJ0409671.1"/>
    <property type="molecule type" value="Genomic_DNA"/>
</dbReference>